<comment type="similarity">
    <text evidence="1">Belongs to the universal ribosomal protein uS8 family.</text>
</comment>
<dbReference type="Pfam" id="PF00410">
    <property type="entry name" value="Ribosomal_S8"/>
    <property type="match status" value="1"/>
</dbReference>
<dbReference type="PANTHER" id="PTHR11758">
    <property type="entry name" value="40S RIBOSOMAL PROTEIN S15A"/>
    <property type="match status" value="1"/>
</dbReference>
<evidence type="ECO:0000313" key="5">
    <source>
        <dbReference type="EMBL" id="KAF2151920.1"/>
    </source>
</evidence>
<dbReference type="EMBL" id="ML996087">
    <property type="protein sequence ID" value="KAF2151920.1"/>
    <property type="molecule type" value="Genomic_DNA"/>
</dbReference>
<reference evidence="5" key="1">
    <citation type="journal article" date="2020" name="Stud. Mycol.">
        <title>101 Dothideomycetes genomes: a test case for predicting lifestyles and emergence of pathogens.</title>
        <authorList>
            <person name="Haridas S."/>
            <person name="Albert R."/>
            <person name="Binder M."/>
            <person name="Bloem J."/>
            <person name="Labutti K."/>
            <person name="Salamov A."/>
            <person name="Andreopoulos B."/>
            <person name="Baker S."/>
            <person name="Barry K."/>
            <person name="Bills G."/>
            <person name="Bluhm B."/>
            <person name="Cannon C."/>
            <person name="Castanera R."/>
            <person name="Culley D."/>
            <person name="Daum C."/>
            <person name="Ezra D."/>
            <person name="Gonzalez J."/>
            <person name="Henrissat B."/>
            <person name="Kuo A."/>
            <person name="Liang C."/>
            <person name="Lipzen A."/>
            <person name="Lutzoni F."/>
            <person name="Magnuson J."/>
            <person name="Mondo S."/>
            <person name="Nolan M."/>
            <person name="Ohm R."/>
            <person name="Pangilinan J."/>
            <person name="Park H.-J."/>
            <person name="Ramirez L."/>
            <person name="Alfaro M."/>
            <person name="Sun H."/>
            <person name="Tritt A."/>
            <person name="Yoshinaga Y."/>
            <person name="Zwiers L.-H."/>
            <person name="Turgeon B."/>
            <person name="Goodwin S."/>
            <person name="Spatafora J."/>
            <person name="Crous P."/>
            <person name="Grigoriev I."/>
        </authorList>
    </citation>
    <scope>NUCLEOTIDE SEQUENCE</scope>
    <source>
        <strain evidence="5">CBS 260.36</strain>
    </source>
</reference>
<name>A0A9P4MF36_9PEZI</name>
<evidence type="ECO:0000256" key="3">
    <source>
        <dbReference type="ARBA" id="ARBA00023274"/>
    </source>
</evidence>
<evidence type="ECO:0000256" key="2">
    <source>
        <dbReference type="ARBA" id="ARBA00022980"/>
    </source>
</evidence>
<keyword evidence="2 5" id="KW-0689">Ribosomal protein</keyword>
<dbReference type="AlphaFoldDB" id="A0A9P4MF36"/>
<dbReference type="Gene3D" id="3.30.1490.10">
    <property type="match status" value="1"/>
</dbReference>
<comment type="caution">
    <text evidence="5">The sequence shown here is derived from an EMBL/GenBank/DDBJ whole genome shotgun (WGS) entry which is preliminary data.</text>
</comment>
<dbReference type="GO" id="GO:0006412">
    <property type="term" value="P:translation"/>
    <property type="evidence" value="ECO:0007669"/>
    <property type="project" value="InterPro"/>
</dbReference>
<dbReference type="FunFam" id="3.30.1490.10:FF:000005">
    <property type="entry name" value="Mitochondrial 40S ribosomal protein S8"/>
    <property type="match status" value="1"/>
</dbReference>
<dbReference type="OrthoDB" id="409928at2759"/>
<organism evidence="5 6">
    <name type="scientific">Myriangium duriaei CBS 260.36</name>
    <dbReference type="NCBI Taxonomy" id="1168546"/>
    <lineage>
        <taxon>Eukaryota</taxon>
        <taxon>Fungi</taxon>
        <taxon>Dikarya</taxon>
        <taxon>Ascomycota</taxon>
        <taxon>Pezizomycotina</taxon>
        <taxon>Dothideomycetes</taxon>
        <taxon>Dothideomycetidae</taxon>
        <taxon>Myriangiales</taxon>
        <taxon>Myriangiaceae</taxon>
        <taxon>Myriangium</taxon>
    </lineage>
</organism>
<evidence type="ECO:0000313" key="6">
    <source>
        <dbReference type="Proteomes" id="UP000799439"/>
    </source>
</evidence>
<dbReference type="Proteomes" id="UP000799439">
    <property type="component" value="Unassembled WGS sequence"/>
</dbReference>
<dbReference type="InterPro" id="IPR035987">
    <property type="entry name" value="Ribosomal_uS8_sf"/>
</dbReference>
<feature type="region of interest" description="Disordered" evidence="4">
    <location>
        <begin position="108"/>
        <end position="127"/>
    </location>
</feature>
<keyword evidence="6" id="KW-1185">Reference proteome</keyword>
<accession>A0A9P4MF36</accession>
<protein>
    <submittedName>
        <fullName evidence="5">Ribosomal protein S8</fullName>
    </submittedName>
</protein>
<keyword evidence="3" id="KW-0687">Ribonucleoprotein</keyword>
<sequence>MSLVQLANVCSHLQNASLARLGLTSIPHSRLHLLLAVQLQKQGFISNVVLAGSTPPAKLLPQTAVDHELKFQKLQHATPSESIRHAFDTSNPFARQREQSAELRAVRDSVLPPEESSTERLKVQEQSIGEPEDFSINELFPASNLHPETEQQLRAEAFTESEQVTQTNRASRRLWLSLKYWDGEPVMRKLKMLSRPTQKLWLTHDDLSRIVRGKRANYIDGMTRIGECIFLSTDKGIMEARECVERRIGGMALCRIWG</sequence>
<dbReference type="GO" id="GO:0005840">
    <property type="term" value="C:ribosome"/>
    <property type="evidence" value="ECO:0007669"/>
    <property type="project" value="UniProtKB-KW"/>
</dbReference>
<dbReference type="GO" id="GO:0003735">
    <property type="term" value="F:structural constituent of ribosome"/>
    <property type="evidence" value="ECO:0007669"/>
    <property type="project" value="InterPro"/>
</dbReference>
<dbReference type="Gene3D" id="3.30.1370.30">
    <property type="match status" value="1"/>
</dbReference>
<dbReference type="SUPFAM" id="SSF56047">
    <property type="entry name" value="Ribosomal protein S8"/>
    <property type="match status" value="2"/>
</dbReference>
<gene>
    <name evidence="5" type="ORF">K461DRAFT_279432</name>
</gene>
<dbReference type="InterPro" id="IPR000630">
    <property type="entry name" value="Ribosomal_uS8"/>
</dbReference>
<evidence type="ECO:0000256" key="4">
    <source>
        <dbReference type="SAM" id="MobiDB-lite"/>
    </source>
</evidence>
<evidence type="ECO:0000256" key="1">
    <source>
        <dbReference type="ARBA" id="ARBA00006471"/>
    </source>
</evidence>
<dbReference type="GO" id="GO:1990904">
    <property type="term" value="C:ribonucleoprotein complex"/>
    <property type="evidence" value="ECO:0007669"/>
    <property type="project" value="UniProtKB-KW"/>
</dbReference>
<proteinExistence type="inferred from homology"/>